<evidence type="ECO:0000256" key="1">
    <source>
        <dbReference type="SAM" id="MobiDB-lite"/>
    </source>
</evidence>
<dbReference type="AlphaFoldDB" id="A0A811QX14"/>
<comment type="caution">
    <text evidence="2">The sequence shown here is derived from an EMBL/GenBank/DDBJ whole genome shotgun (WGS) entry which is preliminary data.</text>
</comment>
<proteinExistence type="predicted"/>
<dbReference type="EMBL" id="CAJGYO010000012">
    <property type="protein sequence ID" value="CAD6263968.1"/>
    <property type="molecule type" value="Genomic_DNA"/>
</dbReference>
<feature type="region of interest" description="Disordered" evidence="1">
    <location>
        <begin position="1"/>
        <end position="38"/>
    </location>
</feature>
<dbReference type="Proteomes" id="UP000604825">
    <property type="component" value="Unassembled WGS sequence"/>
</dbReference>
<reference evidence="2" key="1">
    <citation type="submission" date="2020-10" db="EMBL/GenBank/DDBJ databases">
        <authorList>
            <person name="Han B."/>
            <person name="Lu T."/>
            <person name="Zhao Q."/>
            <person name="Huang X."/>
            <person name="Zhao Y."/>
        </authorList>
    </citation>
    <scope>NUCLEOTIDE SEQUENCE</scope>
</reference>
<evidence type="ECO:0000313" key="2">
    <source>
        <dbReference type="EMBL" id="CAD6263968.1"/>
    </source>
</evidence>
<accession>A0A811QX14</accession>
<sequence length="68" mass="7644">MRNRKGLTLAHGHLQRSSSFQAPMERGGRGTPAPNLNGLRKFPTEALRLEANKQGLKAQVAWEEEKLY</sequence>
<organism evidence="2 3">
    <name type="scientific">Miscanthus lutarioriparius</name>
    <dbReference type="NCBI Taxonomy" id="422564"/>
    <lineage>
        <taxon>Eukaryota</taxon>
        <taxon>Viridiplantae</taxon>
        <taxon>Streptophyta</taxon>
        <taxon>Embryophyta</taxon>
        <taxon>Tracheophyta</taxon>
        <taxon>Spermatophyta</taxon>
        <taxon>Magnoliopsida</taxon>
        <taxon>Liliopsida</taxon>
        <taxon>Poales</taxon>
        <taxon>Poaceae</taxon>
        <taxon>PACMAD clade</taxon>
        <taxon>Panicoideae</taxon>
        <taxon>Andropogonodae</taxon>
        <taxon>Andropogoneae</taxon>
        <taxon>Saccharinae</taxon>
        <taxon>Miscanthus</taxon>
    </lineage>
</organism>
<gene>
    <name evidence="2" type="ORF">NCGR_LOCUS47273</name>
</gene>
<name>A0A811QX14_9POAL</name>
<protein>
    <submittedName>
        <fullName evidence="2">Uncharacterized protein</fullName>
    </submittedName>
</protein>
<keyword evidence="3" id="KW-1185">Reference proteome</keyword>
<evidence type="ECO:0000313" key="3">
    <source>
        <dbReference type="Proteomes" id="UP000604825"/>
    </source>
</evidence>